<sequence>MTARGDDRKLMHWIASHGYTVVRAGSGHWKVYDNGVLLTATSGTPSDWRSRHNFIQDLRRQSCSIH</sequence>
<dbReference type="AlphaFoldDB" id="A0A2N0T1Y4"/>
<comment type="caution">
    <text evidence="1">The sequence shown here is derived from an EMBL/GenBank/DDBJ whole genome shotgun (WGS) entry which is preliminary data.</text>
</comment>
<evidence type="ECO:0000313" key="1">
    <source>
        <dbReference type="EMBL" id="PKC89637.1"/>
    </source>
</evidence>
<dbReference type="EMBL" id="PJDT01000013">
    <property type="protein sequence ID" value="PKC89637.1"/>
    <property type="molecule type" value="Genomic_DNA"/>
</dbReference>
<name>A0A2N0T1Y4_BIFLN</name>
<dbReference type="Proteomes" id="UP000232654">
    <property type="component" value="Unassembled WGS sequence"/>
</dbReference>
<organism evidence="1 2">
    <name type="scientific">Bifidobacterium longum</name>
    <dbReference type="NCBI Taxonomy" id="216816"/>
    <lineage>
        <taxon>Bacteria</taxon>
        <taxon>Bacillati</taxon>
        <taxon>Actinomycetota</taxon>
        <taxon>Actinomycetes</taxon>
        <taxon>Bifidobacteriales</taxon>
        <taxon>Bifidobacteriaceae</taxon>
        <taxon>Bifidobacterium</taxon>
    </lineage>
</organism>
<reference evidence="1 2" key="1">
    <citation type="submission" date="2017-12" db="EMBL/GenBank/DDBJ databases">
        <title>Bifidobacterium longum APC/DPC strains.</title>
        <authorList>
            <person name="Arboleya S."/>
        </authorList>
    </citation>
    <scope>NUCLEOTIDE SEQUENCE [LARGE SCALE GENOMIC DNA]</scope>
    <source>
        <strain evidence="1 2">APC1503</strain>
    </source>
</reference>
<evidence type="ECO:0000313" key="2">
    <source>
        <dbReference type="Proteomes" id="UP000232654"/>
    </source>
</evidence>
<gene>
    <name evidence="1" type="ORF">APC1503_0849</name>
</gene>
<protein>
    <submittedName>
        <fullName evidence="1">Phage protein</fullName>
    </submittedName>
</protein>
<proteinExistence type="predicted"/>
<accession>A0A2N0T1Y4</accession>